<dbReference type="EMBL" id="SMFZ01000001">
    <property type="protein sequence ID" value="TCK27347.1"/>
    <property type="molecule type" value="Genomic_DNA"/>
</dbReference>
<gene>
    <name evidence="1" type="ORF">EV378_3218</name>
</gene>
<name>A0A4R1HX65_PSEEN</name>
<dbReference type="Proteomes" id="UP000295560">
    <property type="component" value="Unassembled WGS sequence"/>
</dbReference>
<evidence type="ECO:0000313" key="2">
    <source>
        <dbReference type="Proteomes" id="UP000295560"/>
    </source>
</evidence>
<dbReference type="AlphaFoldDB" id="A0A4R1HX65"/>
<accession>A0A4R1HX65</accession>
<keyword evidence="2" id="KW-1185">Reference proteome</keyword>
<organism evidence="1 2">
    <name type="scientific">Pseudonocardia endophytica</name>
    <dbReference type="NCBI Taxonomy" id="401976"/>
    <lineage>
        <taxon>Bacteria</taxon>
        <taxon>Bacillati</taxon>
        <taxon>Actinomycetota</taxon>
        <taxon>Actinomycetes</taxon>
        <taxon>Pseudonocardiales</taxon>
        <taxon>Pseudonocardiaceae</taxon>
        <taxon>Pseudonocardia</taxon>
    </lineage>
</organism>
<reference evidence="1 2" key="1">
    <citation type="submission" date="2019-03" db="EMBL/GenBank/DDBJ databases">
        <title>Sequencing the genomes of 1000 actinobacteria strains.</title>
        <authorList>
            <person name="Klenk H.-P."/>
        </authorList>
    </citation>
    <scope>NUCLEOTIDE SEQUENCE [LARGE SCALE GENOMIC DNA]</scope>
    <source>
        <strain evidence="1 2">DSM 44969</strain>
    </source>
</reference>
<proteinExistence type="predicted"/>
<sequence length="313" mass="34509">MTIAPDADGLLRRSALRAAGYGDAEIDRMRRVGVLVGVRRGVYRRADSADPSSVEEHELRSRAAAPELSVEAVYGHATAAVLLGLPLWRTPLRRLHVIRDRSGGGRRRPSVHVHVAPLPPEDIVEIDGMRLTSPARTVADLARTLPVEQALVVADGALHRAVRNERLDESDPGATTASAVTACLDRFAGRRGTAAAIRLVEFADRASESPGETRSRFRIHVAGLPSPVTQWRIPGTRYRGDFGWPELGVVGEFDGLVKYGRGRSAVDEDMAEVVWREKQREDRIRETGLTVVRWTWQEIGSGEMVARLWKRLG</sequence>
<protein>
    <submittedName>
        <fullName evidence="1">Uncharacterized protein</fullName>
    </submittedName>
</protein>
<evidence type="ECO:0000313" key="1">
    <source>
        <dbReference type="EMBL" id="TCK27347.1"/>
    </source>
</evidence>
<comment type="caution">
    <text evidence="1">The sequence shown here is derived from an EMBL/GenBank/DDBJ whole genome shotgun (WGS) entry which is preliminary data.</text>
</comment>